<evidence type="ECO:0000313" key="6">
    <source>
        <dbReference type="Proteomes" id="UP000070366"/>
    </source>
</evidence>
<dbReference type="InterPro" id="IPR036390">
    <property type="entry name" value="WH_DNA-bd_sf"/>
</dbReference>
<dbReference type="Pfam" id="PF03965">
    <property type="entry name" value="Penicillinase_R"/>
    <property type="match status" value="1"/>
</dbReference>
<gene>
    <name evidence="5" type="ORF">HMPREF3293_02767</name>
</gene>
<dbReference type="KEGG" id="cmiu:B1H56_08060"/>
<evidence type="ECO:0000256" key="2">
    <source>
        <dbReference type="ARBA" id="ARBA00023015"/>
    </source>
</evidence>
<keyword evidence="4" id="KW-0804">Transcription</keyword>
<keyword evidence="3" id="KW-0238">DNA-binding</keyword>
<dbReference type="OrthoDB" id="9795583at2"/>
<evidence type="ECO:0000256" key="4">
    <source>
        <dbReference type="ARBA" id="ARBA00023163"/>
    </source>
</evidence>
<dbReference type="EMBL" id="LSZW01000064">
    <property type="protein sequence ID" value="KXK64687.1"/>
    <property type="molecule type" value="Genomic_DNA"/>
</dbReference>
<dbReference type="Proteomes" id="UP000070366">
    <property type="component" value="Unassembled WGS sequence"/>
</dbReference>
<evidence type="ECO:0000256" key="1">
    <source>
        <dbReference type="ARBA" id="ARBA00011046"/>
    </source>
</evidence>
<dbReference type="GO" id="GO:0045892">
    <property type="term" value="P:negative regulation of DNA-templated transcription"/>
    <property type="evidence" value="ECO:0007669"/>
    <property type="project" value="InterPro"/>
</dbReference>
<comment type="similarity">
    <text evidence="1">Belongs to the BlaI transcriptional regulatory family.</text>
</comment>
<sequence length="132" mass="15184">MEPAEGRKMTETLTYSEWMVMNALWGRDPQPLSGVIEAMGGTVAWSYRTYASYLKKLCDKGFVGFEAKGRDKFYYPLVRREDCIRAESRSLLKKVSSRSRKDLLLCMIEESGLRDEDQAELKTLIDRLGESK</sequence>
<organism evidence="5 6">
    <name type="scientific">Christensenella minuta</name>
    <dbReference type="NCBI Taxonomy" id="626937"/>
    <lineage>
        <taxon>Bacteria</taxon>
        <taxon>Bacillati</taxon>
        <taxon>Bacillota</taxon>
        <taxon>Clostridia</taxon>
        <taxon>Christensenellales</taxon>
        <taxon>Christensenellaceae</taxon>
        <taxon>Christensenella</taxon>
    </lineage>
</organism>
<reference evidence="5 6" key="1">
    <citation type="submission" date="2016-02" db="EMBL/GenBank/DDBJ databases">
        <authorList>
            <person name="Wen L."/>
            <person name="He K."/>
            <person name="Yang H."/>
        </authorList>
    </citation>
    <scope>NUCLEOTIDE SEQUENCE [LARGE SCALE GENOMIC DNA]</scope>
    <source>
        <strain evidence="5 6">DSM 22607</strain>
    </source>
</reference>
<evidence type="ECO:0000256" key="3">
    <source>
        <dbReference type="ARBA" id="ARBA00023125"/>
    </source>
</evidence>
<name>A0A136Q236_9FIRM</name>
<protein>
    <submittedName>
        <fullName evidence="5">Transcriptional regulator, BlaI/MecI/CopY family</fullName>
    </submittedName>
</protein>
<keyword evidence="6" id="KW-1185">Reference proteome</keyword>
<dbReference type="GO" id="GO:0003677">
    <property type="term" value="F:DNA binding"/>
    <property type="evidence" value="ECO:0007669"/>
    <property type="project" value="UniProtKB-KW"/>
</dbReference>
<accession>A0A136Q236</accession>
<comment type="caution">
    <text evidence="5">The sequence shown here is derived from an EMBL/GenBank/DDBJ whole genome shotgun (WGS) entry which is preliminary data.</text>
</comment>
<keyword evidence="2" id="KW-0805">Transcription regulation</keyword>
<dbReference type="InterPro" id="IPR005650">
    <property type="entry name" value="BlaI_family"/>
</dbReference>
<dbReference type="Gene3D" id="1.10.4040.10">
    <property type="entry name" value="Penicillinase repressor domain"/>
    <property type="match status" value="1"/>
</dbReference>
<dbReference type="PIRSF" id="PIRSF019455">
    <property type="entry name" value="CopR_AtkY"/>
    <property type="match status" value="1"/>
</dbReference>
<dbReference type="SUPFAM" id="SSF46785">
    <property type="entry name" value="Winged helix' DNA-binding domain"/>
    <property type="match status" value="1"/>
</dbReference>
<dbReference type="STRING" id="626937.HMPREF3293_02767"/>
<dbReference type="AlphaFoldDB" id="A0A136Q236"/>
<evidence type="ECO:0000313" key="5">
    <source>
        <dbReference type="EMBL" id="KXK64687.1"/>
    </source>
</evidence>
<dbReference type="Gene3D" id="1.10.10.10">
    <property type="entry name" value="Winged helix-like DNA-binding domain superfamily/Winged helix DNA-binding domain"/>
    <property type="match status" value="1"/>
</dbReference>
<dbReference type="InterPro" id="IPR036388">
    <property type="entry name" value="WH-like_DNA-bd_sf"/>
</dbReference>
<proteinExistence type="inferred from homology"/>